<name>A0A9P4H2W0_9PLEO</name>
<protein>
    <recommendedName>
        <fullName evidence="4">C3H1-type domain-containing protein</fullName>
    </recommendedName>
</protein>
<keyword evidence="2" id="KW-0175">Coiled coil</keyword>
<sequence>MNRYIPAADRCRSSRPDVFRRGNLDTSLPKNFDKPLTCFFWHQNGRCNKRDEDCAYAHWNTGHLATAPINLPGGVSAVAVAGNNARNLSATIAGSGASSVAADVYNQEERLRAWERELVEWEMTLREKEEDLLKKAEELRLKERRHARRERALKKPHGGATYGRGKTVT</sequence>
<dbReference type="EMBL" id="ML978234">
    <property type="protein sequence ID" value="KAF2026951.1"/>
    <property type="molecule type" value="Genomic_DNA"/>
</dbReference>
<dbReference type="InterPro" id="IPR000571">
    <property type="entry name" value="Znf_CCCH"/>
</dbReference>
<dbReference type="OrthoDB" id="1918685at2759"/>
<organism evidence="5 6">
    <name type="scientific">Setomelanomma holmii</name>
    <dbReference type="NCBI Taxonomy" id="210430"/>
    <lineage>
        <taxon>Eukaryota</taxon>
        <taxon>Fungi</taxon>
        <taxon>Dikarya</taxon>
        <taxon>Ascomycota</taxon>
        <taxon>Pezizomycotina</taxon>
        <taxon>Dothideomycetes</taxon>
        <taxon>Pleosporomycetidae</taxon>
        <taxon>Pleosporales</taxon>
        <taxon>Pleosporineae</taxon>
        <taxon>Phaeosphaeriaceae</taxon>
        <taxon>Setomelanomma</taxon>
    </lineage>
</organism>
<dbReference type="GO" id="GO:0008270">
    <property type="term" value="F:zinc ion binding"/>
    <property type="evidence" value="ECO:0007669"/>
    <property type="project" value="UniProtKB-KW"/>
</dbReference>
<feature type="region of interest" description="Disordered" evidence="3">
    <location>
        <begin position="146"/>
        <end position="169"/>
    </location>
</feature>
<keyword evidence="1" id="KW-0862">Zinc</keyword>
<dbReference type="PROSITE" id="PS50103">
    <property type="entry name" value="ZF_C3H1"/>
    <property type="match status" value="1"/>
</dbReference>
<evidence type="ECO:0000313" key="6">
    <source>
        <dbReference type="Proteomes" id="UP000799777"/>
    </source>
</evidence>
<evidence type="ECO:0000259" key="4">
    <source>
        <dbReference type="PROSITE" id="PS50103"/>
    </source>
</evidence>
<evidence type="ECO:0000256" key="2">
    <source>
        <dbReference type="SAM" id="Coils"/>
    </source>
</evidence>
<proteinExistence type="predicted"/>
<feature type="coiled-coil region" evidence="2">
    <location>
        <begin position="104"/>
        <end position="145"/>
    </location>
</feature>
<keyword evidence="1" id="KW-0479">Metal-binding</keyword>
<feature type="zinc finger region" description="C3H1-type" evidence="1">
    <location>
        <begin position="32"/>
        <end position="61"/>
    </location>
</feature>
<accession>A0A9P4H2W0</accession>
<evidence type="ECO:0000313" key="5">
    <source>
        <dbReference type="EMBL" id="KAF2026951.1"/>
    </source>
</evidence>
<keyword evidence="1" id="KW-0863">Zinc-finger</keyword>
<reference evidence="5" key="1">
    <citation type="journal article" date="2020" name="Stud. Mycol.">
        <title>101 Dothideomycetes genomes: a test case for predicting lifestyles and emergence of pathogens.</title>
        <authorList>
            <person name="Haridas S."/>
            <person name="Albert R."/>
            <person name="Binder M."/>
            <person name="Bloem J."/>
            <person name="Labutti K."/>
            <person name="Salamov A."/>
            <person name="Andreopoulos B."/>
            <person name="Baker S."/>
            <person name="Barry K."/>
            <person name="Bills G."/>
            <person name="Bluhm B."/>
            <person name="Cannon C."/>
            <person name="Castanera R."/>
            <person name="Culley D."/>
            <person name="Daum C."/>
            <person name="Ezra D."/>
            <person name="Gonzalez J."/>
            <person name="Henrissat B."/>
            <person name="Kuo A."/>
            <person name="Liang C."/>
            <person name="Lipzen A."/>
            <person name="Lutzoni F."/>
            <person name="Magnuson J."/>
            <person name="Mondo S."/>
            <person name="Nolan M."/>
            <person name="Ohm R."/>
            <person name="Pangilinan J."/>
            <person name="Park H.-J."/>
            <person name="Ramirez L."/>
            <person name="Alfaro M."/>
            <person name="Sun H."/>
            <person name="Tritt A."/>
            <person name="Yoshinaga Y."/>
            <person name="Zwiers L.-H."/>
            <person name="Turgeon B."/>
            <person name="Goodwin S."/>
            <person name="Spatafora J."/>
            <person name="Crous P."/>
            <person name="Grigoriev I."/>
        </authorList>
    </citation>
    <scope>NUCLEOTIDE SEQUENCE</scope>
    <source>
        <strain evidence="5">CBS 110217</strain>
    </source>
</reference>
<dbReference type="Proteomes" id="UP000799777">
    <property type="component" value="Unassembled WGS sequence"/>
</dbReference>
<keyword evidence="6" id="KW-1185">Reference proteome</keyword>
<comment type="caution">
    <text evidence="5">The sequence shown here is derived from an EMBL/GenBank/DDBJ whole genome shotgun (WGS) entry which is preliminary data.</text>
</comment>
<feature type="domain" description="C3H1-type" evidence="4">
    <location>
        <begin position="32"/>
        <end position="61"/>
    </location>
</feature>
<evidence type="ECO:0000256" key="3">
    <source>
        <dbReference type="SAM" id="MobiDB-lite"/>
    </source>
</evidence>
<evidence type="ECO:0000256" key="1">
    <source>
        <dbReference type="PROSITE-ProRule" id="PRU00723"/>
    </source>
</evidence>
<dbReference type="AlphaFoldDB" id="A0A9P4H2W0"/>
<gene>
    <name evidence="5" type="ORF">EK21DRAFT_115323</name>
</gene>
<feature type="compositionally biased region" description="Basic residues" evidence="3">
    <location>
        <begin position="146"/>
        <end position="157"/>
    </location>
</feature>